<keyword evidence="10" id="KW-1185">Reference proteome</keyword>
<dbReference type="AlphaFoldDB" id="A0AAD5Q8H3"/>
<evidence type="ECO:0000313" key="9">
    <source>
        <dbReference type="EMBL" id="KAJ0404346.1"/>
    </source>
</evidence>
<dbReference type="EC" id="3.1.4.4" evidence="2"/>
<feature type="chain" id="PRO_5042009098" description="phospholipase D" evidence="7">
    <location>
        <begin position="28"/>
        <end position="586"/>
    </location>
</feature>
<dbReference type="Gene3D" id="3.30.870.10">
    <property type="entry name" value="Endonuclease Chain A"/>
    <property type="match status" value="2"/>
</dbReference>
<dbReference type="Pfam" id="PF13091">
    <property type="entry name" value="PLDc_2"/>
    <property type="match status" value="1"/>
</dbReference>
<proteinExistence type="predicted"/>
<dbReference type="InterPro" id="IPR001736">
    <property type="entry name" value="PLipase_D/transphosphatidylase"/>
</dbReference>
<dbReference type="InterPro" id="IPR025202">
    <property type="entry name" value="PLD-like_dom"/>
</dbReference>
<feature type="signal peptide" evidence="7">
    <location>
        <begin position="1"/>
        <end position="27"/>
    </location>
</feature>
<dbReference type="Proteomes" id="UP001209570">
    <property type="component" value="Unassembled WGS sequence"/>
</dbReference>
<evidence type="ECO:0000256" key="7">
    <source>
        <dbReference type="SAM" id="SignalP"/>
    </source>
</evidence>
<keyword evidence="6" id="KW-0443">Lipid metabolism</keyword>
<keyword evidence="7" id="KW-0732">Signal</keyword>
<keyword evidence="4" id="KW-0378">Hydrolase</keyword>
<evidence type="ECO:0000259" key="8">
    <source>
        <dbReference type="PROSITE" id="PS50035"/>
    </source>
</evidence>
<comment type="catalytic activity">
    <reaction evidence="1">
        <text>a 1,2-diacyl-sn-glycero-3-phosphocholine + H2O = a 1,2-diacyl-sn-glycero-3-phosphate + choline + H(+)</text>
        <dbReference type="Rhea" id="RHEA:14445"/>
        <dbReference type="ChEBI" id="CHEBI:15354"/>
        <dbReference type="ChEBI" id="CHEBI:15377"/>
        <dbReference type="ChEBI" id="CHEBI:15378"/>
        <dbReference type="ChEBI" id="CHEBI:57643"/>
        <dbReference type="ChEBI" id="CHEBI:58608"/>
        <dbReference type="EC" id="3.1.4.4"/>
    </reaction>
</comment>
<dbReference type="GO" id="GO:0005886">
    <property type="term" value="C:plasma membrane"/>
    <property type="evidence" value="ECO:0007669"/>
    <property type="project" value="TreeGrafter"/>
</dbReference>
<dbReference type="CDD" id="cd09105">
    <property type="entry name" value="PLDc_vPLD1_2_like_2"/>
    <property type="match status" value="1"/>
</dbReference>
<evidence type="ECO:0000256" key="1">
    <source>
        <dbReference type="ARBA" id="ARBA00000798"/>
    </source>
</evidence>
<sequence length="586" mass="65678">MRSPTLSLPLLLAAGVLLVAGPSTADATRSGFTCRVLKNPLAMASSTCICAPCHLCEMSFRRMQCQPMLKDADLSDGSEITPTQPLLDPQAWFLTEAELTASRGGVPRQGLSVFTSGNEIQTFVATNEYFSSVYKDIEQTAANDSVYMTGWAMANVPYEPLTDPKGQVSSLQATVTRAVSRGADVRALVWSNLLKRKDTIKVRDIFNALPKPAVGGPARFVFDDRLPSISSSHHQKTVVIRRQNELISYVGGVDVTIDRWDTVKHDQAELRKAANIRRAYDGWLDAHLRIKGPATKDVAANFLSRWNSKVKPSQDRLDDMLDFENPEYSALPAVDANGPLNLKTSKNHHVQITRTFSCKYQRYDEYAPRGEKSILASRLKAIRNAKNYIYIEDQYFVLVPELLQALMEVLPRLQRVIIVTQHPGNDNKITGYEKYLFQMVTPLQKKFPNKVQFYTMKKARNLYIHSKLVIIDDVYLSMGSANWNRRSMTSDSEINANVVDSETVVTPDNLLAARLVRDYRLRKFSEHTGKSVEELSRMRLIDAANAFDVAVNDPSTILDVLEVQEGATFLAFTDSVRKAVDPDEKC</sequence>
<dbReference type="InterPro" id="IPR015679">
    <property type="entry name" value="PLipase_D_fam"/>
</dbReference>
<comment type="caution">
    <text evidence="9">The sequence shown here is derived from an EMBL/GenBank/DDBJ whole genome shotgun (WGS) entry which is preliminary data.</text>
</comment>
<keyword evidence="5" id="KW-0442">Lipid degradation</keyword>
<dbReference type="EMBL" id="JAKCXM010000064">
    <property type="protein sequence ID" value="KAJ0404346.1"/>
    <property type="molecule type" value="Genomic_DNA"/>
</dbReference>
<reference evidence="9" key="1">
    <citation type="submission" date="2021-12" db="EMBL/GenBank/DDBJ databases">
        <title>Prjna785345.</title>
        <authorList>
            <person name="Rujirawat T."/>
            <person name="Krajaejun T."/>
        </authorList>
    </citation>
    <scope>NUCLEOTIDE SEQUENCE</scope>
    <source>
        <strain evidence="9">Pi057C3</strain>
    </source>
</reference>
<evidence type="ECO:0000256" key="2">
    <source>
        <dbReference type="ARBA" id="ARBA00012027"/>
    </source>
</evidence>
<accession>A0AAD5Q8H3</accession>
<dbReference type="SMART" id="SM00155">
    <property type="entry name" value="PLDc"/>
    <property type="match status" value="2"/>
</dbReference>
<evidence type="ECO:0000313" key="10">
    <source>
        <dbReference type="Proteomes" id="UP001209570"/>
    </source>
</evidence>
<evidence type="ECO:0000256" key="6">
    <source>
        <dbReference type="ARBA" id="ARBA00023098"/>
    </source>
</evidence>
<evidence type="ECO:0000256" key="4">
    <source>
        <dbReference type="ARBA" id="ARBA00022801"/>
    </source>
</evidence>
<dbReference type="GO" id="GO:0009395">
    <property type="term" value="P:phospholipid catabolic process"/>
    <property type="evidence" value="ECO:0007669"/>
    <property type="project" value="TreeGrafter"/>
</dbReference>
<dbReference type="CDD" id="cd09104">
    <property type="entry name" value="PLDc_vPLD1_2_like_1"/>
    <property type="match status" value="1"/>
</dbReference>
<feature type="domain" description="PLD phosphodiesterase" evidence="8">
    <location>
        <begin position="460"/>
        <end position="487"/>
    </location>
</feature>
<keyword evidence="3" id="KW-0677">Repeat</keyword>
<dbReference type="SUPFAM" id="SSF56024">
    <property type="entry name" value="Phospholipase D/nuclease"/>
    <property type="match status" value="2"/>
</dbReference>
<dbReference type="GO" id="GO:0004630">
    <property type="term" value="F:phospholipase D activity"/>
    <property type="evidence" value="ECO:0007669"/>
    <property type="project" value="UniProtKB-EC"/>
</dbReference>
<dbReference type="PANTHER" id="PTHR18896:SF76">
    <property type="entry name" value="PHOSPHOLIPASE"/>
    <property type="match status" value="1"/>
</dbReference>
<dbReference type="PROSITE" id="PS50035">
    <property type="entry name" value="PLD"/>
    <property type="match status" value="1"/>
</dbReference>
<name>A0AAD5Q8H3_PYTIN</name>
<gene>
    <name evidence="9" type="ORF">P43SY_001466</name>
</gene>
<evidence type="ECO:0000256" key="3">
    <source>
        <dbReference type="ARBA" id="ARBA00022737"/>
    </source>
</evidence>
<evidence type="ECO:0000256" key="5">
    <source>
        <dbReference type="ARBA" id="ARBA00022963"/>
    </source>
</evidence>
<protein>
    <recommendedName>
        <fullName evidence="2">phospholipase D</fullName>
        <ecNumber evidence="2">3.1.4.4</ecNumber>
    </recommendedName>
</protein>
<organism evidence="9 10">
    <name type="scientific">Pythium insidiosum</name>
    <name type="common">Pythiosis disease agent</name>
    <dbReference type="NCBI Taxonomy" id="114742"/>
    <lineage>
        <taxon>Eukaryota</taxon>
        <taxon>Sar</taxon>
        <taxon>Stramenopiles</taxon>
        <taxon>Oomycota</taxon>
        <taxon>Peronosporomycetes</taxon>
        <taxon>Pythiales</taxon>
        <taxon>Pythiaceae</taxon>
        <taxon>Pythium</taxon>
    </lineage>
</organism>
<dbReference type="PANTHER" id="PTHR18896">
    <property type="entry name" value="PHOSPHOLIPASE D"/>
    <property type="match status" value="1"/>
</dbReference>